<feature type="binding site" evidence="11">
    <location>
        <position position="143"/>
    </location>
    <ligand>
        <name>Zn(2+)</name>
        <dbReference type="ChEBI" id="CHEBI:29105"/>
        <label>2</label>
    </ligand>
</feature>
<dbReference type="RefSeq" id="WP_308727583.1">
    <property type="nucleotide sequence ID" value="NZ_JAJEQF010000002.1"/>
</dbReference>
<keyword evidence="14" id="KW-1185">Reference proteome</keyword>
<feature type="domain" description="Peptidase M20 dimerisation" evidence="12">
    <location>
        <begin position="209"/>
        <end position="308"/>
    </location>
</feature>
<protein>
    <recommendedName>
        <fullName evidence="9">Peptidase T</fullName>
        <ecNumber evidence="9">3.4.11.4</ecNumber>
    </recommendedName>
</protein>
<dbReference type="PIRSF" id="PIRSF037215">
    <property type="entry name" value="Peptidase_M20B"/>
    <property type="match status" value="1"/>
</dbReference>
<dbReference type="NCBIfam" id="NF003976">
    <property type="entry name" value="PRK05469.1"/>
    <property type="match status" value="1"/>
</dbReference>
<keyword evidence="6 13" id="KW-0378">Hydrolase</keyword>
<sequence>MSTVLDKFLRYVKIDTQSQDGATTVPSTDKQRNLASLLAQELNDMGAQDVVYDKAHCYVYATIPSNLPEGKTAPVIGFISHMDTSPAVSGENVNPRVVAYEGGDIILNAEKNIVLTEKENPELAHFVGKHLIVTDGNTLLGADDKAGVAEIMTMAQELLSNKNLVHGKIRIGFTPDEEVGCGVDFFDVEGFGADYAYTVDGGDLGELEYENFNAAGAKLIIDGHSVHPGSAKNKMLNAILLAQEFQSLLPVHENPSATDGYEGFYHPDSITGSVDHVVVDYIIRDHNMEKFEQKKRFFLQCADFLNAKYGKKLFTVDLKDSYYNMKEKILPENAHLIDNAVRAMEEAGVTPTIVPIRGGTDGARLSFMGLPCPNLCTGGLNYHGRYEYACVESLESCVEILKNIAALYAE</sequence>
<evidence type="ECO:0000256" key="5">
    <source>
        <dbReference type="ARBA" id="ARBA00022723"/>
    </source>
</evidence>
<dbReference type="InterPro" id="IPR002933">
    <property type="entry name" value="Peptidase_M20"/>
</dbReference>
<dbReference type="EC" id="3.4.11.4" evidence="9"/>
<dbReference type="InterPro" id="IPR036264">
    <property type="entry name" value="Bact_exopeptidase_dim_dom"/>
</dbReference>
<dbReference type="GO" id="GO:0008237">
    <property type="term" value="F:metallopeptidase activity"/>
    <property type="evidence" value="ECO:0007669"/>
    <property type="project" value="UniProtKB-KW"/>
</dbReference>
<dbReference type="Gene3D" id="3.30.70.360">
    <property type="match status" value="1"/>
</dbReference>
<feature type="active site" evidence="10">
    <location>
        <position position="83"/>
    </location>
</feature>
<comment type="caution">
    <text evidence="13">The sequence shown here is derived from an EMBL/GenBank/DDBJ whole genome shotgun (WGS) entry which is preliminary data.</text>
</comment>
<dbReference type="GO" id="GO:0005829">
    <property type="term" value="C:cytosol"/>
    <property type="evidence" value="ECO:0007669"/>
    <property type="project" value="TreeGrafter"/>
</dbReference>
<evidence type="ECO:0000256" key="4">
    <source>
        <dbReference type="ARBA" id="ARBA00022670"/>
    </source>
</evidence>
<dbReference type="Gene3D" id="3.40.630.10">
    <property type="entry name" value="Zn peptidases"/>
    <property type="match status" value="1"/>
</dbReference>
<dbReference type="PANTHER" id="PTHR42994">
    <property type="entry name" value="PEPTIDASE T"/>
    <property type="match status" value="1"/>
</dbReference>
<dbReference type="GO" id="GO:0045148">
    <property type="term" value="F:tripeptide aminopeptidase activity"/>
    <property type="evidence" value="ECO:0007669"/>
    <property type="project" value="UniProtKB-UniRule"/>
</dbReference>
<name>A0AAE3DMN6_9FIRM</name>
<dbReference type="GO" id="GO:0008270">
    <property type="term" value="F:zinc ion binding"/>
    <property type="evidence" value="ECO:0007669"/>
    <property type="project" value="InterPro"/>
</dbReference>
<dbReference type="Pfam" id="PF01546">
    <property type="entry name" value="Peptidase_M20"/>
    <property type="match status" value="1"/>
</dbReference>
<evidence type="ECO:0000256" key="1">
    <source>
        <dbReference type="ARBA" id="ARBA00000870"/>
    </source>
</evidence>
<proteinExistence type="inferred from homology"/>
<dbReference type="GO" id="GO:0006508">
    <property type="term" value="P:proteolysis"/>
    <property type="evidence" value="ECO:0007669"/>
    <property type="project" value="UniProtKB-UniRule"/>
</dbReference>
<keyword evidence="4" id="KW-0645">Protease</keyword>
<evidence type="ECO:0000313" key="14">
    <source>
        <dbReference type="Proteomes" id="UP001199355"/>
    </source>
</evidence>
<feature type="binding site" evidence="11">
    <location>
        <position position="383"/>
    </location>
    <ligand>
        <name>Zn(2+)</name>
        <dbReference type="ChEBI" id="CHEBI:29105"/>
        <label>2</label>
    </ligand>
</feature>
<dbReference type="NCBIfam" id="TIGR01882">
    <property type="entry name" value="peptidase-T"/>
    <property type="match status" value="1"/>
</dbReference>
<dbReference type="PROSITE" id="PS00758">
    <property type="entry name" value="ARGE_DAPE_CPG2_1"/>
    <property type="match status" value="1"/>
</dbReference>
<keyword evidence="3 13" id="KW-0031">Aminopeptidase</keyword>
<evidence type="ECO:0000256" key="11">
    <source>
        <dbReference type="PIRSR" id="PIRSR037215-2"/>
    </source>
</evidence>
<dbReference type="GO" id="GO:0006518">
    <property type="term" value="P:peptide metabolic process"/>
    <property type="evidence" value="ECO:0007669"/>
    <property type="project" value="InterPro"/>
</dbReference>
<dbReference type="PANTHER" id="PTHR42994:SF1">
    <property type="entry name" value="PEPTIDASE T"/>
    <property type="match status" value="1"/>
</dbReference>
<feature type="binding site" evidence="11">
    <location>
        <position position="200"/>
    </location>
    <ligand>
        <name>Zn(2+)</name>
        <dbReference type="ChEBI" id="CHEBI:29105"/>
        <label>1</label>
    </ligand>
</feature>
<dbReference type="SUPFAM" id="SSF55031">
    <property type="entry name" value="Bacterial exopeptidase dimerisation domain"/>
    <property type="match status" value="1"/>
</dbReference>
<keyword evidence="7 11" id="KW-0862">Zinc</keyword>
<dbReference type="Pfam" id="PF07687">
    <property type="entry name" value="M20_dimer"/>
    <property type="match status" value="1"/>
</dbReference>
<feature type="active site" description="Proton acceptor" evidence="10">
    <location>
        <position position="177"/>
    </location>
</feature>
<organism evidence="13 14">
    <name type="scientific">Gallintestinimicrobium propionicum</name>
    <dbReference type="NCBI Taxonomy" id="2981770"/>
    <lineage>
        <taxon>Bacteria</taxon>
        <taxon>Bacillati</taxon>
        <taxon>Bacillota</taxon>
        <taxon>Clostridia</taxon>
        <taxon>Lachnospirales</taxon>
        <taxon>Lachnospiraceae</taxon>
        <taxon>Gallintestinimicrobium</taxon>
    </lineage>
</organism>
<dbReference type="InterPro" id="IPR010161">
    <property type="entry name" value="Peptidase_M20B"/>
</dbReference>
<dbReference type="InterPro" id="IPR011650">
    <property type="entry name" value="Peptidase_M20_dimer"/>
</dbReference>
<comment type="cofactor">
    <cofactor evidence="11">
        <name>Zn(2+)</name>
        <dbReference type="ChEBI" id="CHEBI:29105"/>
    </cofactor>
    <text evidence="11">Binds 2 Zn(2+) ions per subunit.</text>
</comment>
<feature type="binding site" evidence="11">
    <location>
        <position position="143"/>
    </location>
    <ligand>
        <name>Zn(2+)</name>
        <dbReference type="ChEBI" id="CHEBI:29105"/>
        <label>1</label>
    </ligand>
</feature>
<comment type="similarity">
    <text evidence="2">Belongs to the peptidase M20B family.</text>
</comment>
<dbReference type="SUPFAM" id="SSF53187">
    <property type="entry name" value="Zn-dependent exopeptidases"/>
    <property type="match status" value="1"/>
</dbReference>
<comment type="catalytic activity">
    <reaction evidence="1">
        <text>Release of the N-terminal residue from a tripeptide.</text>
        <dbReference type="EC" id="3.4.11.4"/>
    </reaction>
</comment>
<feature type="binding site" evidence="11">
    <location>
        <position position="81"/>
    </location>
    <ligand>
        <name>Zn(2+)</name>
        <dbReference type="ChEBI" id="CHEBI:29105"/>
        <label>1</label>
    </ligand>
</feature>
<evidence type="ECO:0000259" key="12">
    <source>
        <dbReference type="Pfam" id="PF07687"/>
    </source>
</evidence>
<evidence type="ECO:0000256" key="3">
    <source>
        <dbReference type="ARBA" id="ARBA00022438"/>
    </source>
</evidence>
<reference evidence="13 14" key="1">
    <citation type="submission" date="2021-10" db="EMBL/GenBank/DDBJ databases">
        <title>Anaerobic single-cell dispensing facilitates the cultivation of human gut bacteria.</title>
        <authorList>
            <person name="Afrizal A."/>
        </authorList>
    </citation>
    <scope>NUCLEOTIDE SEQUENCE [LARGE SCALE GENOMIC DNA]</scope>
    <source>
        <strain evidence="13 14">CLA-AA-H244</strain>
    </source>
</reference>
<evidence type="ECO:0000313" key="13">
    <source>
        <dbReference type="EMBL" id="MCC2166458.1"/>
    </source>
</evidence>
<dbReference type="CDD" id="cd03892">
    <property type="entry name" value="M20_peptT"/>
    <property type="match status" value="1"/>
</dbReference>
<feature type="binding site" evidence="11">
    <location>
        <position position="178"/>
    </location>
    <ligand>
        <name>Zn(2+)</name>
        <dbReference type="ChEBI" id="CHEBI:29105"/>
        <label>2</label>
    </ligand>
</feature>
<accession>A0AAE3DMN6</accession>
<evidence type="ECO:0000256" key="8">
    <source>
        <dbReference type="ARBA" id="ARBA00023049"/>
    </source>
</evidence>
<dbReference type="AlphaFoldDB" id="A0AAE3DMN6"/>
<evidence type="ECO:0000256" key="9">
    <source>
        <dbReference type="NCBIfam" id="TIGR01882"/>
    </source>
</evidence>
<dbReference type="Proteomes" id="UP001199355">
    <property type="component" value="Unassembled WGS sequence"/>
</dbReference>
<evidence type="ECO:0000256" key="2">
    <source>
        <dbReference type="ARBA" id="ARBA00009692"/>
    </source>
</evidence>
<gene>
    <name evidence="13" type="primary">pepT</name>
    <name evidence="13" type="ORF">LKD45_01880</name>
</gene>
<keyword evidence="5 11" id="KW-0479">Metal-binding</keyword>
<dbReference type="EMBL" id="JAJEQF010000002">
    <property type="protein sequence ID" value="MCC2166458.1"/>
    <property type="molecule type" value="Genomic_DNA"/>
</dbReference>
<evidence type="ECO:0000256" key="7">
    <source>
        <dbReference type="ARBA" id="ARBA00022833"/>
    </source>
</evidence>
<keyword evidence="8" id="KW-0482">Metalloprotease</keyword>
<evidence type="ECO:0000256" key="10">
    <source>
        <dbReference type="PIRSR" id="PIRSR037215-1"/>
    </source>
</evidence>
<dbReference type="InterPro" id="IPR001261">
    <property type="entry name" value="ArgE/DapE_CS"/>
</dbReference>
<evidence type="ECO:0000256" key="6">
    <source>
        <dbReference type="ARBA" id="ARBA00022801"/>
    </source>
</evidence>
<dbReference type="PROSITE" id="PS00759">
    <property type="entry name" value="ARGE_DAPE_CPG2_2"/>
    <property type="match status" value="1"/>
</dbReference>
<dbReference type="NCBIfam" id="NF009920">
    <property type="entry name" value="PRK13381.1"/>
    <property type="match status" value="1"/>
</dbReference>